<dbReference type="GO" id="GO:0004222">
    <property type="term" value="F:metalloendopeptidase activity"/>
    <property type="evidence" value="ECO:0007669"/>
    <property type="project" value="InterPro"/>
</dbReference>
<dbReference type="STRING" id="1202772.A0A1V9YST1"/>
<sequence length="247" mass="27611">MATISSNNPLLADWSSQPFELPPFELIQAEHFKPAIETAQEAQLEELKQIAENPDAPTFANTIVAFDRSGQLYAKVLGVFYNLTSSCSPPELQAVELEMAGPLAAFQSKVTTFPGLFDRIDAVYESRDQFQGEDLRLLERIHLDFVRSGARFDKETQARYNDIMTSLAELTTKFSQNVMSDESDVTIELSTAEMTGCPDDMLASAKQNAIDRNAGDDKYVVTLSRSMVEPFLTYATDRAVRERVFRA</sequence>
<dbReference type="Gene3D" id="1.10.1370.40">
    <property type="match status" value="1"/>
</dbReference>
<feature type="non-terminal residue" evidence="1">
    <location>
        <position position="247"/>
    </location>
</feature>
<name>A0A1V9YST1_ACHHY</name>
<dbReference type="SUPFAM" id="SSF55486">
    <property type="entry name" value="Metalloproteases ('zincins'), catalytic domain"/>
    <property type="match status" value="1"/>
</dbReference>
<dbReference type="OrthoDB" id="534666at2759"/>
<accession>A0A1V9YST1</accession>
<proteinExistence type="predicted"/>
<protein>
    <submittedName>
        <fullName evidence="1">Peptidase M3</fullName>
    </submittedName>
</protein>
<evidence type="ECO:0000313" key="2">
    <source>
        <dbReference type="Proteomes" id="UP000243579"/>
    </source>
</evidence>
<dbReference type="Proteomes" id="UP000243579">
    <property type="component" value="Unassembled WGS sequence"/>
</dbReference>
<organism evidence="1 2">
    <name type="scientific">Achlya hypogyna</name>
    <name type="common">Oomycete</name>
    <name type="synonym">Protoachlya hypogyna</name>
    <dbReference type="NCBI Taxonomy" id="1202772"/>
    <lineage>
        <taxon>Eukaryota</taxon>
        <taxon>Sar</taxon>
        <taxon>Stramenopiles</taxon>
        <taxon>Oomycota</taxon>
        <taxon>Saprolegniomycetes</taxon>
        <taxon>Saprolegniales</taxon>
        <taxon>Achlyaceae</taxon>
        <taxon>Achlya</taxon>
    </lineage>
</organism>
<dbReference type="EMBL" id="JNBR01001040">
    <property type="protein sequence ID" value="OQR88879.1"/>
    <property type="molecule type" value="Genomic_DNA"/>
</dbReference>
<dbReference type="PANTHER" id="PTHR43660">
    <property type="entry name" value="DIPEPTIDYL CARBOXYPEPTIDASE"/>
    <property type="match status" value="1"/>
</dbReference>
<evidence type="ECO:0000313" key="1">
    <source>
        <dbReference type="EMBL" id="OQR88879.1"/>
    </source>
</evidence>
<comment type="caution">
    <text evidence="1">The sequence shown here is derived from an EMBL/GenBank/DDBJ whole genome shotgun (WGS) entry which is preliminary data.</text>
</comment>
<gene>
    <name evidence="1" type="ORF">ACHHYP_06574</name>
</gene>
<dbReference type="GO" id="GO:0006508">
    <property type="term" value="P:proteolysis"/>
    <property type="evidence" value="ECO:0007669"/>
    <property type="project" value="InterPro"/>
</dbReference>
<reference evidence="1 2" key="1">
    <citation type="journal article" date="2014" name="Genome Biol. Evol.">
        <title>The secreted proteins of Achlya hypogyna and Thraustotheca clavata identify the ancestral oomycete secretome and reveal gene acquisitions by horizontal gene transfer.</title>
        <authorList>
            <person name="Misner I."/>
            <person name="Blouin N."/>
            <person name="Leonard G."/>
            <person name="Richards T.A."/>
            <person name="Lane C.E."/>
        </authorList>
    </citation>
    <scope>NUCLEOTIDE SEQUENCE [LARGE SCALE GENOMIC DNA]</scope>
    <source>
        <strain evidence="1 2">ATCC 48635</strain>
    </source>
</reference>
<dbReference type="AlphaFoldDB" id="A0A1V9YST1"/>
<dbReference type="InterPro" id="IPR045090">
    <property type="entry name" value="Pept_M3A_M3B"/>
</dbReference>
<keyword evidence="2" id="KW-1185">Reference proteome</keyword>
<dbReference type="PANTHER" id="PTHR43660:SF1">
    <property type="entry name" value="DIPEPTIDYL CARBOXYPEPTIDASE"/>
    <property type="match status" value="1"/>
</dbReference>